<keyword evidence="2" id="KW-1185">Reference proteome</keyword>
<sequence length="91" mass="9878">MVAIANELIQGGEPPKSLLQGMIIPLKTKGDSQDAMDYRSIALLQTGYKVFAKVIATRVLEDTGGTIGDSQQGFVHGWQMLKPVMMMLAIL</sequence>
<evidence type="ECO:0000313" key="1">
    <source>
        <dbReference type="EMBL" id="OWY93840.1"/>
    </source>
</evidence>
<organism evidence="1 2">
    <name type="scientific">Phytophthora megakarya</name>
    <dbReference type="NCBI Taxonomy" id="4795"/>
    <lineage>
        <taxon>Eukaryota</taxon>
        <taxon>Sar</taxon>
        <taxon>Stramenopiles</taxon>
        <taxon>Oomycota</taxon>
        <taxon>Peronosporomycetes</taxon>
        <taxon>Peronosporales</taxon>
        <taxon>Peronosporaceae</taxon>
        <taxon>Phytophthora</taxon>
    </lineage>
</organism>
<dbReference type="OrthoDB" id="126439at2759"/>
<name>A0A225ULN8_9STRA</name>
<proteinExistence type="predicted"/>
<accession>A0A225ULN8</accession>
<reference evidence="2" key="1">
    <citation type="submission" date="2017-03" db="EMBL/GenBank/DDBJ databases">
        <title>Phytopthora megakarya and P. palmivora, two closely related causual agents of cacao black pod achieved similar genome size and gene model numbers by different mechanisms.</title>
        <authorList>
            <person name="Ali S."/>
            <person name="Shao J."/>
            <person name="Larry D.J."/>
            <person name="Kronmiller B."/>
            <person name="Shen D."/>
            <person name="Strem M.D."/>
            <person name="Melnick R.L."/>
            <person name="Guiltinan M.J."/>
            <person name="Tyler B.M."/>
            <person name="Meinhardt L.W."/>
            <person name="Bailey B.A."/>
        </authorList>
    </citation>
    <scope>NUCLEOTIDE SEQUENCE [LARGE SCALE GENOMIC DNA]</scope>
    <source>
        <strain evidence="2">zdho120</strain>
    </source>
</reference>
<dbReference type="EMBL" id="NBNE01015350">
    <property type="protein sequence ID" value="OWY93840.1"/>
    <property type="molecule type" value="Genomic_DNA"/>
</dbReference>
<gene>
    <name evidence="1" type="ORF">PHMEG_00036607</name>
</gene>
<comment type="caution">
    <text evidence="1">The sequence shown here is derived from an EMBL/GenBank/DDBJ whole genome shotgun (WGS) entry which is preliminary data.</text>
</comment>
<dbReference type="AlphaFoldDB" id="A0A225ULN8"/>
<dbReference type="Proteomes" id="UP000198211">
    <property type="component" value="Unassembled WGS sequence"/>
</dbReference>
<dbReference type="STRING" id="4795.A0A225ULN8"/>
<protein>
    <submittedName>
        <fullName evidence="1">RNA-dependent DNA polymerase</fullName>
    </submittedName>
</protein>
<evidence type="ECO:0000313" key="2">
    <source>
        <dbReference type="Proteomes" id="UP000198211"/>
    </source>
</evidence>